<keyword evidence="3" id="KW-1185">Reference proteome</keyword>
<reference evidence="2 3" key="1">
    <citation type="journal article" date="2019" name="Int. J. Syst. Evol. Microbiol.">
        <title>The Global Catalogue of Microorganisms (GCM) 10K type strain sequencing project: providing services to taxonomists for standard genome sequencing and annotation.</title>
        <authorList>
            <consortium name="The Broad Institute Genomics Platform"/>
            <consortium name="The Broad Institute Genome Sequencing Center for Infectious Disease"/>
            <person name="Wu L."/>
            <person name="Ma J."/>
        </authorList>
    </citation>
    <scope>NUCLEOTIDE SEQUENCE [LARGE SCALE GENOMIC DNA]</scope>
    <source>
        <strain evidence="2 3">JCM 15481</strain>
    </source>
</reference>
<evidence type="ECO:0000313" key="2">
    <source>
        <dbReference type="EMBL" id="GAA2115249.1"/>
    </source>
</evidence>
<accession>A0ABN2XP18</accession>
<evidence type="ECO:0000256" key="1">
    <source>
        <dbReference type="SAM" id="MobiDB-lite"/>
    </source>
</evidence>
<sequence>MRRVAIQTNLSCRTALTADADRDALALWCTYHPVQVPYERFLARCRELADGGVRFSVGVVGVPEHLPHARRLDGARPPLSVQPQPAPQPRTALPHRRVGRQGMDEIRSLSSGDNYGECEVREAAGGNGREYHDHPSGQAAAGMKEGV</sequence>
<gene>
    <name evidence="2" type="ORF">GCM10009802_15160</name>
</gene>
<protein>
    <submittedName>
        <fullName evidence="2">Uncharacterized protein</fullName>
    </submittedName>
</protein>
<organism evidence="2 3">
    <name type="scientific">Streptomyces synnematoformans</name>
    <dbReference type="NCBI Taxonomy" id="415721"/>
    <lineage>
        <taxon>Bacteria</taxon>
        <taxon>Bacillati</taxon>
        <taxon>Actinomycetota</taxon>
        <taxon>Actinomycetes</taxon>
        <taxon>Kitasatosporales</taxon>
        <taxon>Streptomycetaceae</taxon>
        <taxon>Streptomyces</taxon>
    </lineage>
</organism>
<evidence type="ECO:0000313" key="3">
    <source>
        <dbReference type="Proteomes" id="UP001500443"/>
    </source>
</evidence>
<name>A0ABN2XP18_9ACTN</name>
<proteinExistence type="predicted"/>
<dbReference type="EMBL" id="BAAAPF010000026">
    <property type="protein sequence ID" value="GAA2115249.1"/>
    <property type="molecule type" value="Genomic_DNA"/>
</dbReference>
<feature type="region of interest" description="Disordered" evidence="1">
    <location>
        <begin position="69"/>
        <end position="147"/>
    </location>
</feature>
<dbReference type="Proteomes" id="UP001500443">
    <property type="component" value="Unassembled WGS sequence"/>
</dbReference>
<comment type="caution">
    <text evidence="2">The sequence shown here is derived from an EMBL/GenBank/DDBJ whole genome shotgun (WGS) entry which is preliminary data.</text>
</comment>